<feature type="domain" description="Thiamine pyrophosphate enzyme TPP-binding" evidence="5">
    <location>
        <begin position="411"/>
        <end position="564"/>
    </location>
</feature>
<dbReference type="GO" id="GO:0003984">
    <property type="term" value="F:acetolactate synthase activity"/>
    <property type="evidence" value="ECO:0007669"/>
    <property type="project" value="TreeGrafter"/>
</dbReference>
<dbReference type="PANTHER" id="PTHR18968:SF13">
    <property type="entry name" value="ACETOLACTATE SYNTHASE CATALYTIC SUBUNIT, MITOCHONDRIAL"/>
    <property type="match status" value="1"/>
</dbReference>
<dbReference type="GO" id="GO:0005948">
    <property type="term" value="C:acetolactate synthase complex"/>
    <property type="evidence" value="ECO:0007669"/>
    <property type="project" value="TreeGrafter"/>
</dbReference>
<protein>
    <submittedName>
        <fullName evidence="7">Thiamine pyrophosphate-binding protein</fullName>
    </submittedName>
</protein>
<dbReference type="Proteomes" id="UP000263993">
    <property type="component" value="Unassembled WGS sequence"/>
</dbReference>
<evidence type="ECO:0000259" key="4">
    <source>
        <dbReference type="Pfam" id="PF00205"/>
    </source>
</evidence>
<dbReference type="GO" id="GO:0009099">
    <property type="term" value="P:L-valine biosynthetic process"/>
    <property type="evidence" value="ECO:0007669"/>
    <property type="project" value="TreeGrafter"/>
</dbReference>
<sequence>MKADKTEKDAKPVLGWGSDIVAELMRRLGIKYVCVNPGSSFRGLHDSLINYLGNEKPQMLLSLHEQSVVAIAHGYYKASGEPMAVVVHSNVGLMAGTMSIFNAWCDRVPMLILGATGAVDSAVRRNWIDWNHTFRDQGALVRHYVKWDEQPTTARAQVDSILRAWQAANTAPCGPSYVILDRRLQEDALNGEIVLPDVARYKPKAPAAPSEDALNSAVAMLSEAKNIVMLIGRVSLDPKQWDDRVKLAERLNARVVTDLRMGASFPTEHPLHGGPQDLFLSPNDKAAVGKADLVLSLDWYDLADTMQQAGGKAKVISVTVDHHAHNAYSGDHQRLAPVDLDIAVEPHMAVEALLTRLKPPAKPMAVQQKSAPDFTGDPALTPTLTDLGQAMAKLREGRKVTLARAPLNWPSASYPFREPLDYLGYDGGGGVGSGPGMTVGAALALAGSGRVVVGIMGDGEFLGAASALWTAAHYNIPLLMIAANNRSYFTDEIQQETVARERKRPVANRWIGQRIDEPAVNLAGLARDFGVEAEGPIEKAGDLFAALERGIKAVEAGKPYFIDVLIDPSRGASFDWLDDA</sequence>
<evidence type="ECO:0000256" key="2">
    <source>
        <dbReference type="ARBA" id="ARBA00023052"/>
    </source>
</evidence>
<proteinExistence type="inferred from homology"/>
<comment type="similarity">
    <text evidence="1 3">Belongs to the TPP enzyme family.</text>
</comment>
<dbReference type="RefSeq" id="WP_115516578.1">
    <property type="nucleotide sequence ID" value="NZ_QRGO01000001.1"/>
</dbReference>
<dbReference type="Gene3D" id="3.40.50.1220">
    <property type="entry name" value="TPP-binding domain"/>
    <property type="match status" value="1"/>
</dbReference>
<dbReference type="InterPro" id="IPR012001">
    <property type="entry name" value="Thiamin_PyroP_enz_TPP-bd_dom"/>
</dbReference>
<gene>
    <name evidence="7" type="ORF">DXH78_08235</name>
</gene>
<dbReference type="GO" id="GO:0050660">
    <property type="term" value="F:flavin adenine dinucleotide binding"/>
    <property type="evidence" value="ECO:0007669"/>
    <property type="project" value="TreeGrafter"/>
</dbReference>
<dbReference type="AlphaFoldDB" id="A0A371BAY1"/>
<evidence type="ECO:0000313" key="7">
    <source>
        <dbReference type="EMBL" id="RDV04553.1"/>
    </source>
</evidence>
<dbReference type="GO" id="GO:0000287">
    <property type="term" value="F:magnesium ion binding"/>
    <property type="evidence" value="ECO:0007669"/>
    <property type="project" value="InterPro"/>
</dbReference>
<name>A0A371BAY1_9BRAD</name>
<dbReference type="Pfam" id="PF02775">
    <property type="entry name" value="TPP_enzyme_C"/>
    <property type="match status" value="1"/>
</dbReference>
<dbReference type="InterPro" id="IPR029035">
    <property type="entry name" value="DHS-like_NAD/FAD-binding_dom"/>
</dbReference>
<dbReference type="GO" id="GO:0030976">
    <property type="term" value="F:thiamine pyrophosphate binding"/>
    <property type="evidence" value="ECO:0007669"/>
    <property type="project" value="InterPro"/>
</dbReference>
<dbReference type="InterPro" id="IPR012000">
    <property type="entry name" value="Thiamin_PyroP_enz_cen_dom"/>
</dbReference>
<organism evidence="7 8">
    <name type="scientific">Undibacter mobilis</name>
    <dbReference type="NCBI Taxonomy" id="2292256"/>
    <lineage>
        <taxon>Bacteria</taxon>
        <taxon>Pseudomonadati</taxon>
        <taxon>Pseudomonadota</taxon>
        <taxon>Alphaproteobacteria</taxon>
        <taxon>Hyphomicrobiales</taxon>
        <taxon>Nitrobacteraceae</taxon>
        <taxon>Undibacter</taxon>
    </lineage>
</organism>
<dbReference type="Pfam" id="PF00205">
    <property type="entry name" value="TPP_enzyme_M"/>
    <property type="match status" value="1"/>
</dbReference>
<dbReference type="GO" id="GO:0009097">
    <property type="term" value="P:isoleucine biosynthetic process"/>
    <property type="evidence" value="ECO:0007669"/>
    <property type="project" value="TreeGrafter"/>
</dbReference>
<evidence type="ECO:0000256" key="1">
    <source>
        <dbReference type="ARBA" id="ARBA00007812"/>
    </source>
</evidence>
<evidence type="ECO:0000259" key="6">
    <source>
        <dbReference type="Pfam" id="PF02776"/>
    </source>
</evidence>
<dbReference type="OrthoDB" id="7534569at2"/>
<keyword evidence="8" id="KW-1185">Reference proteome</keyword>
<comment type="caution">
    <text evidence="7">The sequence shown here is derived from an EMBL/GenBank/DDBJ whole genome shotgun (WGS) entry which is preliminary data.</text>
</comment>
<accession>A0A371BAY1</accession>
<dbReference type="Gene3D" id="3.40.50.970">
    <property type="match status" value="2"/>
</dbReference>
<keyword evidence="2 3" id="KW-0786">Thiamine pyrophosphate</keyword>
<evidence type="ECO:0000259" key="5">
    <source>
        <dbReference type="Pfam" id="PF02775"/>
    </source>
</evidence>
<dbReference type="CDD" id="cd07035">
    <property type="entry name" value="TPP_PYR_POX_like"/>
    <property type="match status" value="1"/>
</dbReference>
<reference evidence="8" key="1">
    <citation type="submission" date="2018-08" db="EMBL/GenBank/DDBJ databases">
        <authorList>
            <person name="Kim S.-J."/>
            <person name="Jung G.-Y."/>
        </authorList>
    </citation>
    <scope>NUCLEOTIDE SEQUENCE [LARGE SCALE GENOMIC DNA]</scope>
    <source>
        <strain evidence="8">GY_H</strain>
    </source>
</reference>
<dbReference type="EMBL" id="QRGO01000001">
    <property type="protein sequence ID" value="RDV04553.1"/>
    <property type="molecule type" value="Genomic_DNA"/>
</dbReference>
<dbReference type="PANTHER" id="PTHR18968">
    <property type="entry name" value="THIAMINE PYROPHOSPHATE ENZYMES"/>
    <property type="match status" value="1"/>
</dbReference>
<dbReference type="SUPFAM" id="SSF52467">
    <property type="entry name" value="DHS-like NAD/FAD-binding domain"/>
    <property type="match status" value="1"/>
</dbReference>
<dbReference type="InterPro" id="IPR029061">
    <property type="entry name" value="THDP-binding"/>
</dbReference>
<dbReference type="InterPro" id="IPR045229">
    <property type="entry name" value="TPP_enz"/>
</dbReference>
<feature type="domain" description="Thiamine pyrophosphate enzyme N-terminal TPP-binding" evidence="6">
    <location>
        <begin position="17"/>
        <end position="123"/>
    </location>
</feature>
<feature type="domain" description="Thiamine pyrophosphate enzyme central" evidence="4">
    <location>
        <begin position="215"/>
        <end position="324"/>
    </location>
</feature>
<dbReference type="SUPFAM" id="SSF52518">
    <property type="entry name" value="Thiamin diphosphate-binding fold (THDP-binding)"/>
    <property type="match status" value="2"/>
</dbReference>
<dbReference type="InterPro" id="IPR011766">
    <property type="entry name" value="TPP_enzyme_TPP-bd"/>
</dbReference>
<evidence type="ECO:0000313" key="8">
    <source>
        <dbReference type="Proteomes" id="UP000263993"/>
    </source>
</evidence>
<dbReference type="Pfam" id="PF02776">
    <property type="entry name" value="TPP_enzyme_N"/>
    <property type="match status" value="1"/>
</dbReference>
<evidence type="ECO:0000256" key="3">
    <source>
        <dbReference type="RuleBase" id="RU362132"/>
    </source>
</evidence>